<dbReference type="EMBL" id="CAJVPT010040647">
    <property type="protein sequence ID" value="CAG8725958.1"/>
    <property type="molecule type" value="Genomic_DNA"/>
</dbReference>
<sequence>KDTHGSQDSNLTDPSPTSAHGTEKRERHVLHKDPPAGYGAPTSEDPQAPPEETAEPTKKDSTPSMLANPFSPNSPSASSPSKVGFKDKIKGEIMMVQGKLTRDEGLKEAGEKMKKVPFTLFMGDSIKKLVITECCRRRNADGVGERPGSPQSPQKSNDRATDGHDSKAIYPFLVAYSAAGLVTASTVAWVTLKAPSASDLSLDPVSKFYALTDEGRWTILGPLIPFLIVPMIMFVDMMFRVTSLVNAGVKAQAAQR</sequence>
<comment type="caution">
    <text evidence="1">The sequence shown here is derived from an EMBL/GenBank/DDBJ whole genome shotgun (WGS) entry which is preliminary data.</text>
</comment>
<evidence type="ECO:0000313" key="1">
    <source>
        <dbReference type="EMBL" id="CAG8725958.1"/>
    </source>
</evidence>
<name>A0ACA9PW72_9GLOM</name>
<proteinExistence type="predicted"/>
<feature type="non-terminal residue" evidence="1">
    <location>
        <position position="1"/>
    </location>
</feature>
<evidence type="ECO:0000313" key="2">
    <source>
        <dbReference type="Proteomes" id="UP000789525"/>
    </source>
</evidence>
<accession>A0ACA9PW72</accession>
<keyword evidence="2" id="KW-1185">Reference proteome</keyword>
<organism evidence="1 2">
    <name type="scientific">Acaulospora colombiana</name>
    <dbReference type="NCBI Taxonomy" id="27376"/>
    <lineage>
        <taxon>Eukaryota</taxon>
        <taxon>Fungi</taxon>
        <taxon>Fungi incertae sedis</taxon>
        <taxon>Mucoromycota</taxon>
        <taxon>Glomeromycotina</taxon>
        <taxon>Glomeromycetes</taxon>
        <taxon>Diversisporales</taxon>
        <taxon>Acaulosporaceae</taxon>
        <taxon>Acaulospora</taxon>
    </lineage>
</organism>
<protein>
    <submittedName>
        <fullName evidence="1">15355_t:CDS:1</fullName>
    </submittedName>
</protein>
<gene>
    <name evidence="1" type="ORF">ACOLOM_LOCUS11371</name>
</gene>
<reference evidence="1" key="1">
    <citation type="submission" date="2021-06" db="EMBL/GenBank/DDBJ databases">
        <authorList>
            <person name="Kallberg Y."/>
            <person name="Tangrot J."/>
            <person name="Rosling A."/>
        </authorList>
    </citation>
    <scope>NUCLEOTIDE SEQUENCE</scope>
    <source>
        <strain evidence="1">CL356</strain>
    </source>
</reference>
<dbReference type="Proteomes" id="UP000789525">
    <property type="component" value="Unassembled WGS sequence"/>
</dbReference>
<feature type="non-terminal residue" evidence="1">
    <location>
        <position position="256"/>
    </location>
</feature>